<dbReference type="InterPro" id="IPR002843">
    <property type="entry name" value="ATPase_V0-cplx_csu/dsu"/>
</dbReference>
<dbReference type="InterPro" id="IPR044911">
    <property type="entry name" value="V-type_ATPase_csu/dsu_dom_3"/>
</dbReference>
<keyword evidence="5" id="KW-1185">Reference proteome</keyword>
<evidence type="ECO:0000313" key="5">
    <source>
        <dbReference type="Proteomes" id="UP000430975"/>
    </source>
</evidence>
<dbReference type="InterPro" id="IPR035067">
    <property type="entry name" value="V-type_ATPase_csu/dsu"/>
</dbReference>
<keyword evidence="3" id="KW-0406">Ion transport</keyword>
<dbReference type="Pfam" id="PF01992">
    <property type="entry name" value="vATP-synt_AC39"/>
    <property type="match status" value="1"/>
</dbReference>
<dbReference type="PANTHER" id="PTHR38682:SF1">
    <property type="entry name" value="V-TYPE ATP SYNTHASE SUBUNIT C"/>
    <property type="match status" value="1"/>
</dbReference>
<evidence type="ECO:0000313" key="4">
    <source>
        <dbReference type="EMBL" id="MRI85369.1"/>
    </source>
</evidence>
<dbReference type="RefSeq" id="WP_153863445.1">
    <property type="nucleotide sequence ID" value="NZ_WJQS01000004.1"/>
</dbReference>
<evidence type="ECO:0000256" key="2">
    <source>
        <dbReference type="ARBA" id="ARBA00022448"/>
    </source>
</evidence>
<dbReference type="GO" id="GO:0046961">
    <property type="term" value="F:proton-transporting ATPase activity, rotational mechanism"/>
    <property type="evidence" value="ECO:0007669"/>
    <property type="project" value="InterPro"/>
</dbReference>
<gene>
    <name evidence="4" type="ORF">GIY09_05690</name>
</gene>
<sequence>MNAEHFTELNTLISVKEPTLLSKTDLDKIMSAEDEESLHLLLQNTEYHFSLNDLSDTLTIEKRLMNELIHDFHFAYEESPVKEIVDIFALKFMYHNLKMLLIMRATGQDLNHLLTPIGRYSMNELRHVVQTLESAIIEQAIVDEIASTWNSYVTYNVVEALDIGMDNAYFKHLRLTEQKIDHPDITNLVNVLIDFYNVISAKRGLDDRLAMSDLIEIMSDEGTYTAREFIELVENHQINQWFDQINQLPFDRKFDKFRDKMLDGSIQSYELEKLQSIYTHSFLHEKRREILGPMPVLRYLYGKQMEIKNLRLILTGRVNQLSNEQITERMRPIYGETI</sequence>
<organism evidence="4 5">
    <name type="scientific">Fundicoccus ignavus</name>
    <dbReference type="NCBI Taxonomy" id="2664442"/>
    <lineage>
        <taxon>Bacteria</taxon>
        <taxon>Bacillati</taxon>
        <taxon>Bacillota</taxon>
        <taxon>Bacilli</taxon>
        <taxon>Lactobacillales</taxon>
        <taxon>Aerococcaceae</taxon>
        <taxon>Fundicoccus</taxon>
    </lineage>
</organism>
<dbReference type="Proteomes" id="UP000430975">
    <property type="component" value="Unassembled WGS sequence"/>
</dbReference>
<evidence type="ECO:0000256" key="3">
    <source>
        <dbReference type="ARBA" id="ARBA00023065"/>
    </source>
</evidence>
<evidence type="ECO:0000256" key="1">
    <source>
        <dbReference type="ARBA" id="ARBA00006709"/>
    </source>
</evidence>
<accession>A0A6I2GJB0</accession>
<keyword evidence="2" id="KW-0813">Transport</keyword>
<name>A0A6I2GJB0_9LACT</name>
<dbReference type="SUPFAM" id="SSF103486">
    <property type="entry name" value="V-type ATP synthase subunit C"/>
    <property type="match status" value="1"/>
</dbReference>
<dbReference type="Gene3D" id="1.10.132.50">
    <property type="entry name" value="ATP synthase (C/AC39) subunit, domain 3"/>
    <property type="match status" value="1"/>
</dbReference>
<reference evidence="4 5" key="1">
    <citation type="submission" date="2019-11" db="EMBL/GenBank/DDBJ databases">
        <title>Characterisation of Fundicoccus ignavus gen. nov. sp. nov., a novel genus of the family Aerococcaceae isolated from bulk tank milk.</title>
        <authorList>
            <person name="Siebert A."/>
            <person name="Huptas C."/>
            <person name="Wenning M."/>
            <person name="Scherer S."/>
            <person name="Doll E.V."/>
        </authorList>
    </citation>
    <scope>NUCLEOTIDE SEQUENCE [LARGE SCALE GENOMIC DNA]</scope>
    <source>
        <strain evidence="4 5">WS4759</strain>
    </source>
</reference>
<dbReference type="PANTHER" id="PTHR38682">
    <property type="entry name" value="V-TYPE ATP SYNTHASE SUBUNIT C"/>
    <property type="match status" value="1"/>
</dbReference>
<proteinExistence type="inferred from homology"/>
<dbReference type="Gene3D" id="1.20.1690.10">
    <property type="entry name" value="V-type ATP synthase subunit C domain"/>
    <property type="match status" value="2"/>
</dbReference>
<dbReference type="InterPro" id="IPR050873">
    <property type="entry name" value="V-ATPase_V0D/AC39_subunit"/>
</dbReference>
<dbReference type="EMBL" id="WJQS01000004">
    <property type="protein sequence ID" value="MRI85369.1"/>
    <property type="molecule type" value="Genomic_DNA"/>
</dbReference>
<dbReference type="InterPro" id="IPR036079">
    <property type="entry name" value="ATPase_csu/dsu_sf"/>
</dbReference>
<comment type="similarity">
    <text evidence="1">Belongs to the V-ATPase V0D/AC39 subunit family.</text>
</comment>
<protein>
    <submittedName>
        <fullName evidence="4">V-type ATP synthase subunit C</fullName>
    </submittedName>
</protein>
<comment type="caution">
    <text evidence="4">The sequence shown here is derived from an EMBL/GenBank/DDBJ whole genome shotgun (WGS) entry which is preliminary data.</text>
</comment>
<dbReference type="AlphaFoldDB" id="A0A6I2GJB0"/>